<evidence type="ECO:0000256" key="4">
    <source>
        <dbReference type="ARBA" id="ARBA00022475"/>
    </source>
</evidence>
<keyword evidence="8 9" id="KW-0472">Membrane</keyword>
<dbReference type="GO" id="GO:0005886">
    <property type="term" value="C:plasma membrane"/>
    <property type="evidence" value="ECO:0007669"/>
    <property type="project" value="UniProtKB-SubCell"/>
</dbReference>
<dbReference type="InterPro" id="IPR004485">
    <property type="entry name" value="Cobalamin_biosynth_CobD/CbiB"/>
</dbReference>
<feature type="transmembrane region" description="Helical" evidence="9">
    <location>
        <begin position="148"/>
        <end position="170"/>
    </location>
</feature>
<dbReference type="OrthoDB" id="9811967at2"/>
<evidence type="ECO:0000256" key="9">
    <source>
        <dbReference type="HAMAP-Rule" id="MF_00024"/>
    </source>
</evidence>
<evidence type="ECO:0000313" key="11">
    <source>
        <dbReference type="Proteomes" id="UP000275012"/>
    </source>
</evidence>
<evidence type="ECO:0000256" key="2">
    <source>
        <dbReference type="ARBA" id="ARBA00004953"/>
    </source>
</evidence>
<proteinExistence type="inferred from homology"/>
<dbReference type="Proteomes" id="UP000275012">
    <property type="component" value="Unassembled WGS sequence"/>
</dbReference>
<keyword evidence="6 9" id="KW-0812">Transmembrane</keyword>
<reference evidence="10 11" key="1">
    <citation type="submission" date="2018-10" db="EMBL/GenBank/DDBJ databases">
        <title>Proposal of Lysobacter pythonis sp. nov. isolated from royal pythons (Python regius).</title>
        <authorList>
            <person name="Hans-Juergen B."/>
            <person name="Huptas C."/>
            <person name="Sandra B."/>
            <person name="Igor L."/>
            <person name="Joachim S."/>
            <person name="Siegfried S."/>
            <person name="Mareike W."/>
            <person name="Peter K."/>
        </authorList>
    </citation>
    <scope>NUCLEOTIDE SEQUENCE [LARGE SCALE GENOMIC DNA]</scope>
    <source>
        <strain evidence="10 11">4284/11</strain>
    </source>
</reference>
<comment type="subcellular location">
    <subcellularLocation>
        <location evidence="1 9">Cell membrane</location>
        <topology evidence="1 9">Multi-pass membrane protein</topology>
    </subcellularLocation>
</comment>
<dbReference type="HAMAP" id="MF_00024">
    <property type="entry name" value="CobD_CbiB"/>
    <property type="match status" value="1"/>
</dbReference>
<keyword evidence="4 9" id="KW-1003">Cell membrane</keyword>
<dbReference type="PANTHER" id="PTHR34308">
    <property type="entry name" value="COBALAMIN BIOSYNTHESIS PROTEIN CBIB"/>
    <property type="match status" value="1"/>
</dbReference>
<dbReference type="RefSeq" id="WP_122100687.1">
    <property type="nucleotide sequence ID" value="NZ_RFLY01000003.1"/>
</dbReference>
<evidence type="ECO:0000256" key="6">
    <source>
        <dbReference type="ARBA" id="ARBA00022692"/>
    </source>
</evidence>
<dbReference type="PANTHER" id="PTHR34308:SF1">
    <property type="entry name" value="COBALAMIN BIOSYNTHESIS PROTEIN CBIB"/>
    <property type="match status" value="1"/>
</dbReference>
<gene>
    <name evidence="9" type="primary">cobD</name>
    <name evidence="10" type="ORF">EBB59_03120</name>
</gene>
<comment type="pathway">
    <text evidence="2 9">Cofactor biosynthesis; adenosylcobalamin biosynthesis.</text>
</comment>
<dbReference type="GO" id="GO:0015420">
    <property type="term" value="F:ABC-type vitamin B12 transporter activity"/>
    <property type="evidence" value="ECO:0007669"/>
    <property type="project" value="UniProtKB-UniRule"/>
</dbReference>
<accession>A0A3M2I1A8</accession>
<comment type="caution">
    <text evidence="10">The sequence shown here is derived from an EMBL/GenBank/DDBJ whole genome shotgun (WGS) entry which is preliminary data.</text>
</comment>
<comment type="caution">
    <text evidence="9">Lacks conserved residue(s) required for the propagation of feature annotation.</text>
</comment>
<evidence type="ECO:0000256" key="7">
    <source>
        <dbReference type="ARBA" id="ARBA00022989"/>
    </source>
</evidence>
<dbReference type="GO" id="GO:0048472">
    <property type="term" value="F:threonine-phosphate decarboxylase activity"/>
    <property type="evidence" value="ECO:0007669"/>
    <property type="project" value="InterPro"/>
</dbReference>
<dbReference type="NCBIfam" id="TIGR00380">
    <property type="entry name" value="cobal_cbiB"/>
    <property type="match status" value="1"/>
</dbReference>
<evidence type="ECO:0000313" key="10">
    <source>
        <dbReference type="EMBL" id="RMH94165.1"/>
    </source>
</evidence>
<evidence type="ECO:0000256" key="1">
    <source>
        <dbReference type="ARBA" id="ARBA00004651"/>
    </source>
</evidence>
<dbReference type="GO" id="GO:0009236">
    <property type="term" value="P:cobalamin biosynthetic process"/>
    <property type="evidence" value="ECO:0007669"/>
    <property type="project" value="UniProtKB-UniRule"/>
</dbReference>
<evidence type="ECO:0000256" key="5">
    <source>
        <dbReference type="ARBA" id="ARBA00022573"/>
    </source>
</evidence>
<evidence type="ECO:0000256" key="3">
    <source>
        <dbReference type="ARBA" id="ARBA00006263"/>
    </source>
</evidence>
<organism evidence="10 11">
    <name type="scientific">Solilutibacter pythonis</name>
    <dbReference type="NCBI Taxonomy" id="2483112"/>
    <lineage>
        <taxon>Bacteria</taxon>
        <taxon>Pseudomonadati</taxon>
        <taxon>Pseudomonadota</taxon>
        <taxon>Gammaproteobacteria</taxon>
        <taxon>Lysobacterales</taxon>
        <taxon>Lysobacteraceae</taxon>
        <taxon>Solilutibacter</taxon>
    </lineage>
</organism>
<keyword evidence="11" id="KW-1185">Reference proteome</keyword>
<name>A0A3M2I1A8_9GAMM</name>
<evidence type="ECO:0000256" key="8">
    <source>
        <dbReference type="ARBA" id="ARBA00023136"/>
    </source>
</evidence>
<keyword evidence="5 9" id="KW-0169">Cobalamin biosynthesis</keyword>
<sequence>MAWPAILAAIVLDALLGEPRSAHPLVAFGRWAGGIERRRHRDSRAAGVLAWVLAVSPWVALCALAAHGLDAISGWLYWPFAVAVLYLAIGLKSLGQHARPVIDALLREDLAAARAAVGRVVSRDVDALSAEQVAGAATESVLENGADAVFGAIFWFAVLGPAGALLYRLANTLDAMWGYRNDRYRHFGWAAARIDDVLNFIPARLTALAYALCGRTRRALRCWRGQGVRWKSPNAGPVMAAGAGAIGVRLGGAAPYHGVMSERPPLGAGRAPDARAICDALALVRRSVWPWLIGIALVELSFDSFFAGVARSALLARSGHA</sequence>
<feature type="transmembrane region" description="Helical" evidence="9">
    <location>
        <begin position="76"/>
        <end position="95"/>
    </location>
</feature>
<keyword evidence="7 9" id="KW-1133">Transmembrane helix</keyword>
<protein>
    <recommendedName>
        <fullName evidence="9">Cobalamin biosynthesis protein CobD</fullName>
    </recommendedName>
</protein>
<dbReference type="EMBL" id="RFLY01000003">
    <property type="protein sequence ID" value="RMH94165.1"/>
    <property type="molecule type" value="Genomic_DNA"/>
</dbReference>
<feature type="transmembrane region" description="Helical" evidence="9">
    <location>
        <begin position="48"/>
        <end position="69"/>
    </location>
</feature>
<dbReference type="UniPathway" id="UPA00148"/>
<comment type="similarity">
    <text evidence="3 9">Belongs to the CobD/CbiB family.</text>
</comment>
<dbReference type="Pfam" id="PF03186">
    <property type="entry name" value="CobD_Cbib"/>
    <property type="match status" value="1"/>
</dbReference>
<dbReference type="AlphaFoldDB" id="A0A3M2I1A8"/>
<comment type="function">
    <text evidence="9">Converts cobyric acid to cobinamide by the addition of aminopropanol on the F carboxylic group.</text>
</comment>